<dbReference type="RefSeq" id="WP_111630152.1">
    <property type="nucleotide sequence ID" value="NZ_QLMC01000005.1"/>
</dbReference>
<sequence length="173" mass="18370">MESKAKVLGHPAHPILIVFPLGLLATSVIFNVVYLITDNPTMSVVSYWMTVAGIWGGLIASVPGVIDWAAIPSGTRAKRVGAMHGLGNVLVLILFVLSWFLRRNEPSYLPSTLDLILSFLGFAIAGVTGWLGGELVDRLGVGVDQHANLNAPNALSVPNLRESGVRPSGPQAH</sequence>
<keyword evidence="1" id="KW-0812">Transmembrane</keyword>
<feature type="transmembrane region" description="Helical" evidence="1">
    <location>
        <begin position="48"/>
        <end position="70"/>
    </location>
</feature>
<gene>
    <name evidence="3" type="ORF">LX87_04132</name>
</gene>
<reference evidence="3 4" key="1">
    <citation type="submission" date="2018-06" db="EMBL/GenBank/DDBJ databases">
        <title>Genomic Encyclopedia of Archaeal and Bacterial Type Strains, Phase II (KMG-II): from individual species to whole genera.</title>
        <authorList>
            <person name="Goeker M."/>
        </authorList>
    </citation>
    <scope>NUCLEOTIDE SEQUENCE [LARGE SCALE GENOMIC DNA]</scope>
    <source>
        <strain evidence="3 4">DSM 21851</strain>
    </source>
</reference>
<dbReference type="InterPro" id="IPR019251">
    <property type="entry name" value="DUF2231_TM"/>
</dbReference>
<feature type="domain" description="DUF2231" evidence="2">
    <location>
        <begin position="9"/>
        <end position="144"/>
    </location>
</feature>
<accession>A0A327WSJ8</accession>
<protein>
    <submittedName>
        <fullName evidence="3">Putative membrane protein</fullName>
    </submittedName>
</protein>
<feature type="transmembrane region" description="Helical" evidence="1">
    <location>
        <begin position="113"/>
        <end position="132"/>
    </location>
</feature>
<name>A0A327WSJ8_LARAB</name>
<keyword evidence="1" id="KW-0472">Membrane</keyword>
<organism evidence="3 4">
    <name type="scientific">Larkinella arboricola</name>
    <dbReference type="NCBI Taxonomy" id="643671"/>
    <lineage>
        <taxon>Bacteria</taxon>
        <taxon>Pseudomonadati</taxon>
        <taxon>Bacteroidota</taxon>
        <taxon>Cytophagia</taxon>
        <taxon>Cytophagales</taxon>
        <taxon>Spirosomataceae</taxon>
        <taxon>Larkinella</taxon>
    </lineage>
</organism>
<evidence type="ECO:0000259" key="2">
    <source>
        <dbReference type="Pfam" id="PF09990"/>
    </source>
</evidence>
<comment type="caution">
    <text evidence="3">The sequence shown here is derived from an EMBL/GenBank/DDBJ whole genome shotgun (WGS) entry which is preliminary data.</text>
</comment>
<dbReference type="AlphaFoldDB" id="A0A327WSJ8"/>
<dbReference type="OrthoDB" id="593800at2"/>
<evidence type="ECO:0000313" key="4">
    <source>
        <dbReference type="Proteomes" id="UP000248790"/>
    </source>
</evidence>
<feature type="transmembrane region" description="Helical" evidence="1">
    <location>
        <begin position="82"/>
        <end position="101"/>
    </location>
</feature>
<proteinExistence type="predicted"/>
<evidence type="ECO:0000313" key="3">
    <source>
        <dbReference type="EMBL" id="RAJ94247.1"/>
    </source>
</evidence>
<dbReference type="EMBL" id="QLMC01000005">
    <property type="protein sequence ID" value="RAJ94247.1"/>
    <property type="molecule type" value="Genomic_DNA"/>
</dbReference>
<dbReference type="Pfam" id="PF09990">
    <property type="entry name" value="DUF2231"/>
    <property type="match status" value="1"/>
</dbReference>
<dbReference type="Proteomes" id="UP000248790">
    <property type="component" value="Unassembled WGS sequence"/>
</dbReference>
<keyword evidence="1" id="KW-1133">Transmembrane helix</keyword>
<feature type="transmembrane region" description="Helical" evidence="1">
    <location>
        <begin position="12"/>
        <end position="36"/>
    </location>
</feature>
<keyword evidence="4" id="KW-1185">Reference proteome</keyword>
<evidence type="ECO:0000256" key="1">
    <source>
        <dbReference type="SAM" id="Phobius"/>
    </source>
</evidence>